<gene>
    <name evidence="2" type="ORF">METZ01_LOCUS457769</name>
</gene>
<dbReference type="EMBL" id="UINC01190655">
    <property type="protein sequence ID" value="SVE04915.1"/>
    <property type="molecule type" value="Genomic_DNA"/>
</dbReference>
<name>A0A383ACJ1_9ZZZZ</name>
<feature type="non-terminal residue" evidence="2">
    <location>
        <position position="1"/>
    </location>
</feature>
<protein>
    <submittedName>
        <fullName evidence="2">Uncharacterized protein</fullName>
    </submittedName>
</protein>
<organism evidence="2">
    <name type="scientific">marine metagenome</name>
    <dbReference type="NCBI Taxonomy" id="408172"/>
    <lineage>
        <taxon>unclassified sequences</taxon>
        <taxon>metagenomes</taxon>
        <taxon>ecological metagenomes</taxon>
    </lineage>
</organism>
<feature type="compositionally biased region" description="Basic and acidic residues" evidence="1">
    <location>
        <begin position="32"/>
        <end position="41"/>
    </location>
</feature>
<evidence type="ECO:0000256" key="1">
    <source>
        <dbReference type="SAM" id="MobiDB-lite"/>
    </source>
</evidence>
<dbReference type="AlphaFoldDB" id="A0A383ACJ1"/>
<feature type="non-terminal residue" evidence="2">
    <location>
        <position position="85"/>
    </location>
</feature>
<accession>A0A383ACJ1</accession>
<evidence type="ECO:0000313" key="2">
    <source>
        <dbReference type="EMBL" id="SVE04915.1"/>
    </source>
</evidence>
<feature type="region of interest" description="Disordered" evidence="1">
    <location>
        <begin position="19"/>
        <end position="41"/>
    </location>
</feature>
<reference evidence="2" key="1">
    <citation type="submission" date="2018-05" db="EMBL/GenBank/DDBJ databases">
        <authorList>
            <person name="Lanie J.A."/>
            <person name="Ng W.-L."/>
            <person name="Kazmierczak K.M."/>
            <person name="Andrzejewski T.M."/>
            <person name="Davidsen T.M."/>
            <person name="Wayne K.J."/>
            <person name="Tettelin H."/>
            <person name="Glass J.I."/>
            <person name="Rusch D."/>
            <person name="Podicherti R."/>
            <person name="Tsui H.-C.T."/>
            <person name="Winkler M.E."/>
        </authorList>
    </citation>
    <scope>NUCLEOTIDE SEQUENCE</scope>
</reference>
<proteinExistence type="predicted"/>
<sequence length="85" mass="9316">MNLRILVAATVLSLLATPTSALQDQEEAPDTTTEREMREKTSLPLEAARMLALDTDQGTWLSVDVSPDGRNVIFDLLGDLYTVPI</sequence>